<protein>
    <recommendedName>
        <fullName evidence="3">Ribbon-helix-helix protein CopG domain-containing protein</fullName>
    </recommendedName>
</protein>
<sequence>MSDDPMNLDERLIASRDRQVGLRLPNAIDQRLDALLARSIDAGERTNRRELLAAIIFGTDMSGEELGGMLRSYRRATVKDALLDVEPGNVTYLTHKPGPRTVRG</sequence>
<accession>A0ABT4HQL4</accession>
<dbReference type="EMBL" id="JAPQYE010000037">
    <property type="protein sequence ID" value="MCZ0732538.1"/>
    <property type="molecule type" value="Genomic_DNA"/>
</dbReference>
<name>A0ABT4HQL4_MYCIR</name>
<dbReference type="RefSeq" id="WP_268788167.1">
    <property type="nucleotide sequence ID" value="NZ_JAPQYE010000037.1"/>
</dbReference>
<evidence type="ECO:0000313" key="1">
    <source>
        <dbReference type="EMBL" id="MCZ0732538.1"/>
    </source>
</evidence>
<evidence type="ECO:0008006" key="3">
    <source>
        <dbReference type="Google" id="ProtNLM"/>
    </source>
</evidence>
<evidence type="ECO:0000313" key="2">
    <source>
        <dbReference type="Proteomes" id="UP001084650"/>
    </source>
</evidence>
<proteinExistence type="predicted"/>
<gene>
    <name evidence="1" type="ORF">OY187_31280</name>
</gene>
<keyword evidence="2" id="KW-1185">Reference proteome</keyword>
<organism evidence="1 2">
    <name type="scientific">Mycolicibacterium iranicum</name>
    <name type="common">Mycobacterium iranicum</name>
    <dbReference type="NCBI Taxonomy" id="912594"/>
    <lineage>
        <taxon>Bacteria</taxon>
        <taxon>Bacillati</taxon>
        <taxon>Actinomycetota</taxon>
        <taxon>Actinomycetes</taxon>
        <taxon>Mycobacteriales</taxon>
        <taxon>Mycobacteriaceae</taxon>
        <taxon>Mycolicibacterium</taxon>
    </lineage>
</organism>
<dbReference type="Proteomes" id="UP001084650">
    <property type="component" value="Unassembled WGS sequence"/>
</dbReference>
<comment type="caution">
    <text evidence="1">The sequence shown here is derived from an EMBL/GenBank/DDBJ whole genome shotgun (WGS) entry which is preliminary data.</text>
</comment>
<reference evidence="1" key="1">
    <citation type="submission" date="2022-12" db="EMBL/GenBank/DDBJ databases">
        <title>Whole genome sequence of Mycolicibacterium iranicum strain SBH312.</title>
        <authorList>
            <person name="Jani J."/>
            <person name="Arifin Mustapha Z."/>
            <person name="Ahmed K."/>
            <person name="Kai Ling C."/>
        </authorList>
    </citation>
    <scope>NUCLEOTIDE SEQUENCE</scope>
    <source>
        <strain evidence="1">SBH312</strain>
    </source>
</reference>